<protein>
    <recommendedName>
        <fullName evidence="5">Apea-like HEPN domain-containing protein</fullName>
    </recommendedName>
</protein>
<dbReference type="Proteomes" id="UP001597391">
    <property type="component" value="Unassembled WGS sequence"/>
</dbReference>
<evidence type="ECO:0008006" key="5">
    <source>
        <dbReference type="Google" id="ProtNLM"/>
    </source>
</evidence>
<keyword evidence="4" id="KW-1185">Reference proteome</keyword>
<evidence type="ECO:0000313" key="3">
    <source>
        <dbReference type="EMBL" id="MFD2840985.1"/>
    </source>
</evidence>
<keyword evidence="2" id="KW-0472">Membrane</keyword>
<organism evidence="3 4">
    <name type="scientific">Populibacterium corticicola</name>
    <dbReference type="NCBI Taxonomy" id="1812826"/>
    <lineage>
        <taxon>Bacteria</taxon>
        <taxon>Bacillati</taxon>
        <taxon>Actinomycetota</taxon>
        <taxon>Actinomycetes</taxon>
        <taxon>Micrococcales</taxon>
        <taxon>Jonesiaceae</taxon>
        <taxon>Populibacterium</taxon>
    </lineage>
</organism>
<evidence type="ECO:0000313" key="4">
    <source>
        <dbReference type="Proteomes" id="UP001597391"/>
    </source>
</evidence>
<evidence type="ECO:0000256" key="2">
    <source>
        <dbReference type="SAM" id="Phobius"/>
    </source>
</evidence>
<reference evidence="4" key="1">
    <citation type="journal article" date="2019" name="Int. J. Syst. Evol. Microbiol.">
        <title>The Global Catalogue of Microorganisms (GCM) 10K type strain sequencing project: providing services to taxonomists for standard genome sequencing and annotation.</title>
        <authorList>
            <consortium name="The Broad Institute Genomics Platform"/>
            <consortium name="The Broad Institute Genome Sequencing Center for Infectious Disease"/>
            <person name="Wu L."/>
            <person name="Ma J."/>
        </authorList>
    </citation>
    <scope>NUCLEOTIDE SEQUENCE [LARGE SCALE GENOMIC DNA]</scope>
    <source>
        <strain evidence="4">KCTC 33576</strain>
    </source>
</reference>
<keyword evidence="2" id="KW-1133">Transmembrane helix</keyword>
<evidence type="ECO:0000256" key="1">
    <source>
        <dbReference type="SAM" id="MobiDB-lite"/>
    </source>
</evidence>
<proteinExistence type="predicted"/>
<name>A0ABW5XIA7_9MICO</name>
<accession>A0ABW5XIA7</accession>
<comment type="caution">
    <text evidence="3">The sequence shown here is derived from an EMBL/GenBank/DDBJ whole genome shotgun (WGS) entry which is preliminary data.</text>
</comment>
<keyword evidence="2" id="KW-0812">Transmembrane</keyword>
<sequence length="248" mass="26777">MDIRLSRFVSDHTWRVTGGWQVFCRKISSMGWKEFAASVIGDVLSWPVVVLIVVLLLLEPLRKLIGRVKGAKGFGGEVEFGELLEKAEDKVNKVLDEDPVADDDAAHDVKPNPVSSEKASEPTRTEGIGSAKRGLQVNPAKDPSGAILISWEKLVAALAGLSRSTAGRGRPARNPRAILDQLQRNNLVSDAFHEAVVSLYEVRNQVAHGEAVPTSGAAFTYVERAEQLATIATGIAAVETMDLDKSVL</sequence>
<dbReference type="EMBL" id="JBHUOP010000004">
    <property type="protein sequence ID" value="MFD2840985.1"/>
    <property type="molecule type" value="Genomic_DNA"/>
</dbReference>
<feature type="region of interest" description="Disordered" evidence="1">
    <location>
        <begin position="97"/>
        <end position="137"/>
    </location>
</feature>
<feature type="transmembrane region" description="Helical" evidence="2">
    <location>
        <begin position="35"/>
        <end position="58"/>
    </location>
</feature>
<gene>
    <name evidence="3" type="ORF">ACFSYH_10435</name>
</gene>